<dbReference type="EMBL" id="JAYFSI010000015">
    <property type="protein sequence ID" value="MEA5366270.1"/>
    <property type="molecule type" value="Genomic_DNA"/>
</dbReference>
<feature type="domain" description="GmrSD restriction endonucleases N-terminal" evidence="1">
    <location>
        <begin position="14"/>
        <end position="233"/>
    </location>
</feature>
<sequence length="567" mass="64249">MAGTKIQAAEHTVGDIFTDDYHFTIPRYQRPYAWTTEQAGEMFDDLLAASRAKDSLTEADPYFLGSIVLVKAEKEALAEVVDGQQRLTTLTVLLSVLRDCVSPPYAASLESRIFQKGDPIKQTADQPRLSLRDQDQGFFEKYVQEREGNALLASLVNVRPDSRARLVENALHLKARLGELEMVERERLVSFIDRHTYLVVVSTADFESAYRIFSVLNERGLDLTHTDILKAEIIGSIPEADQDAYTTKWAHEEDDLGRSDFGDLFSHIRMVYAKTKARESILKEFRASVLQRVPDGKKFIDDVLVPYSDAFEAVTRASYAGGPDAEAINRLLGWLKQLDNTDWIPPAISYFSRPTADSAELLRFLVDLERLAASILVRRVDITRRIERYGRVLDWMEKGRDLYADESPLQLSDEERAATAEKLNAEIYTVTRIRQYVLLRLDSALSDGGKSYEHSPLISVEHVLPQSPAADSAWTTEFTPQERSYWVHRLANLVLLSRRKNSQAGNLEFEVKKTKYFEKTSWPPFVLTAQVLDSAVWTPAVLEERQETLLKVLGDLWRLEPGSPAAA</sequence>
<keyword evidence="3" id="KW-0378">Hydrolase</keyword>
<dbReference type="PANTHER" id="PTHR35149:SF2">
    <property type="entry name" value="DUF262 DOMAIN-CONTAINING PROTEIN"/>
    <property type="match status" value="1"/>
</dbReference>
<gene>
    <name evidence="3" type="ORF">VA596_42540</name>
</gene>
<evidence type="ECO:0000313" key="4">
    <source>
        <dbReference type="Proteomes" id="UP001304298"/>
    </source>
</evidence>
<reference evidence="3 4" key="1">
    <citation type="submission" date="2023-12" db="EMBL/GenBank/DDBJ databases">
        <title>Amycolatopsis sp. V23-08.</title>
        <authorList>
            <person name="Somphong A."/>
        </authorList>
    </citation>
    <scope>NUCLEOTIDE SEQUENCE [LARGE SCALE GENOMIC DNA]</scope>
    <source>
        <strain evidence="3 4">V23-08</strain>
    </source>
</reference>
<evidence type="ECO:0000259" key="2">
    <source>
        <dbReference type="Pfam" id="PF07510"/>
    </source>
</evidence>
<evidence type="ECO:0000313" key="3">
    <source>
        <dbReference type="EMBL" id="MEA5366270.1"/>
    </source>
</evidence>
<dbReference type="Proteomes" id="UP001304298">
    <property type="component" value="Unassembled WGS sequence"/>
</dbReference>
<evidence type="ECO:0000259" key="1">
    <source>
        <dbReference type="Pfam" id="PF03235"/>
    </source>
</evidence>
<dbReference type="InterPro" id="IPR011089">
    <property type="entry name" value="GmrSD_C"/>
</dbReference>
<dbReference type="Pfam" id="PF03235">
    <property type="entry name" value="GmrSD_N"/>
    <property type="match status" value="1"/>
</dbReference>
<protein>
    <submittedName>
        <fullName evidence="3">DUF262 domain-containing HNH endonuclease family protein</fullName>
    </submittedName>
</protein>
<comment type="caution">
    <text evidence="3">The sequence shown here is derived from an EMBL/GenBank/DDBJ whole genome shotgun (WGS) entry which is preliminary data.</text>
</comment>
<keyword evidence="3" id="KW-0540">Nuclease</keyword>
<dbReference type="RefSeq" id="WP_323335409.1">
    <property type="nucleotide sequence ID" value="NZ_JAYFSI010000015.1"/>
</dbReference>
<keyword evidence="3" id="KW-0255">Endonuclease</keyword>
<dbReference type="Pfam" id="PF07510">
    <property type="entry name" value="GmrSD_C"/>
    <property type="match status" value="1"/>
</dbReference>
<name>A0ABU5RIZ7_9PSEU</name>
<dbReference type="PANTHER" id="PTHR35149">
    <property type="entry name" value="SLL5132 PROTEIN"/>
    <property type="match status" value="1"/>
</dbReference>
<feature type="domain" description="GmrSD restriction endonucleases C-terminal" evidence="2">
    <location>
        <begin position="420"/>
        <end position="552"/>
    </location>
</feature>
<dbReference type="GO" id="GO:0004519">
    <property type="term" value="F:endonuclease activity"/>
    <property type="evidence" value="ECO:0007669"/>
    <property type="project" value="UniProtKB-KW"/>
</dbReference>
<proteinExistence type="predicted"/>
<keyword evidence="4" id="KW-1185">Reference proteome</keyword>
<dbReference type="InterPro" id="IPR004919">
    <property type="entry name" value="GmrSD_N"/>
</dbReference>
<organism evidence="3 4">
    <name type="scientific">Amycolatopsis heterodermiae</name>
    <dbReference type="NCBI Taxonomy" id="3110235"/>
    <lineage>
        <taxon>Bacteria</taxon>
        <taxon>Bacillati</taxon>
        <taxon>Actinomycetota</taxon>
        <taxon>Actinomycetes</taxon>
        <taxon>Pseudonocardiales</taxon>
        <taxon>Pseudonocardiaceae</taxon>
        <taxon>Amycolatopsis</taxon>
    </lineage>
</organism>
<accession>A0ABU5RIZ7</accession>